<accession>W0RD74</accession>
<dbReference type="PATRIC" id="fig|861299.3.peg.1561"/>
<organism evidence="2 3">
    <name type="scientific">Gemmatirosa kalamazoonensis</name>
    <dbReference type="NCBI Taxonomy" id="861299"/>
    <lineage>
        <taxon>Bacteria</taxon>
        <taxon>Pseudomonadati</taxon>
        <taxon>Gemmatimonadota</taxon>
        <taxon>Gemmatimonadia</taxon>
        <taxon>Gemmatimonadales</taxon>
        <taxon>Gemmatimonadaceae</taxon>
        <taxon>Gemmatirosa</taxon>
    </lineage>
</organism>
<evidence type="ECO:0000313" key="3">
    <source>
        <dbReference type="Proteomes" id="UP000019151"/>
    </source>
</evidence>
<reference evidence="2 3" key="1">
    <citation type="journal article" date="2014" name="Genome Announc.">
        <title>Genome Sequence and Methylome of Soil Bacterium Gemmatirosa kalamazoonensis KBS708T, a Member of the Rarely Cultivated Gemmatimonadetes Phylum.</title>
        <authorList>
            <person name="Debruyn J.M."/>
            <person name="Radosevich M."/>
            <person name="Wommack K.E."/>
            <person name="Polson S.W."/>
            <person name="Hauser L.J."/>
            <person name="Fawaz M.N."/>
            <person name="Korlach J."/>
            <person name="Tsai Y.C."/>
        </authorList>
    </citation>
    <scope>NUCLEOTIDE SEQUENCE [LARGE SCALE GENOMIC DNA]</scope>
    <source>
        <strain evidence="2 3">KBS708</strain>
    </source>
</reference>
<dbReference type="KEGG" id="gba:J421_1537"/>
<dbReference type="InParanoid" id="W0RD74"/>
<dbReference type="NCBIfam" id="TIGR02595">
    <property type="entry name" value="PEP_CTERM"/>
    <property type="match status" value="1"/>
</dbReference>
<feature type="signal peptide" evidence="1">
    <location>
        <begin position="1"/>
        <end position="24"/>
    </location>
</feature>
<sequence>MRLARSAAAVVAVVALAAPRPAAAQIRRIPPFTAYTQIYTGPDFIQNDPWTATTQAVESASLDIPGGCIPSGATCWTASTMSAAGYADMTTGLAGAVAAAEGPNGYARATVGYRVGVPFYNYAPTGSYSFATFMVDGFATGNTSGGLTVYLDSNGPTPMMFNLGLRVGQLMTVPLWCDPAFAAGPSVCVHTMDVSMGVSASGVGVTGQSIEDFSHTLHVGLQLAPGIEYISQPGGFLSDAPGMITRIVPTTTTPEPATLPLLGGGLAAFGGLTGLLRRGVRATKPADR</sequence>
<gene>
    <name evidence="2" type="ORF">J421_1537</name>
</gene>
<proteinExistence type="predicted"/>
<feature type="chain" id="PRO_5004794813" evidence="1">
    <location>
        <begin position="25"/>
        <end position="288"/>
    </location>
</feature>
<dbReference type="EMBL" id="CP007128">
    <property type="protein sequence ID" value="AHG89074.1"/>
    <property type="molecule type" value="Genomic_DNA"/>
</dbReference>
<evidence type="ECO:0000313" key="2">
    <source>
        <dbReference type="EMBL" id="AHG89074.1"/>
    </source>
</evidence>
<dbReference type="RefSeq" id="WP_148306205.1">
    <property type="nucleotide sequence ID" value="NZ_CP007128.1"/>
</dbReference>
<dbReference type="HOGENOM" id="CLU_965620_0_0_0"/>
<evidence type="ECO:0000256" key="1">
    <source>
        <dbReference type="SAM" id="SignalP"/>
    </source>
</evidence>
<dbReference type="InterPro" id="IPR013424">
    <property type="entry name" value="Ice-binding_C"/>
</dbReference>
<dbReference type="AlphaFoldDB" id="W0RD74"/>
<protein>
    <submittedName>
        <fullName evidence="2">PEP motif putative anchor domain protein</fullName>
    </submittedName>
</protein>
<dbReference type="STRING" id="861299.J421_1537"/>
<name>W0RD74_9BACT</name>
<dbReference type="Proteomes" id="UP000019151">
    <property type="component" value="Chromosome"/>
</dbReference>
<keyword evidence="1" id="KW-0732">Signal</keyword>
<keyword evidence="3" id="KW-1185">Reference proteome</keyword>